<feature type="domain" description="Pyridoxamine 5'-phosphate oxidase N-terminal" evidence="2">
    <location>
        <begin position="8"/>
        <end position="139"/>
    </location>
</feature>
<dbReference type="InterPro" id="IPR019967">
    <property type="entry name" value="F420-dep_enz_PPOX_Rv0121"/>
</dbReference>
<proteinExistence type="predicted"/>
<dbReference type="PANTHER" id="PTHR35176:SF2">
    <property type="entry name" value="F420H(2)-DEPENDENT REDUCTASE RV1155"/>
    <property type="match status" value="1"/>
</dbReference>
<dbReference type="Pfam" id="PF01243">
    <property type="entry name" value="PNPOx_N"/>
    <property type="match status" value="1"/>
</dbReference>
<gene>
    <name evidence="3" type="ORF">NRB20_18980</name>
</gene>
<dbReference type="PANTHER" id="PTHR35176">
    <property type="entry name" value="HEME OXYGENASE HI_0854-RELATED"/>
    <property type="match status" value="1"/>
</dbReference>
<evidence type="ECO:0000256" key="1">
    <source>
        <dbReference type="ARBA" id="ARBA00023002"/>
    </source>
</evidence>
<dbReference type="EMBL" id="WEGK01000003">
    <property type="protein sequence ID" value="MQY18819.1"/>
    <property type="molecule type" value="Genomic_DNA"/>
</dbReference>
<keyword evidence="4" id="KW-1185">Reference proteome</keyword>
<dbReference type="NCBIfam" id="TIGR03668">
    <property type="entry name" value="Rv0121_F420"/>
    <property type="match status" value="1"/>
</dbReference>
<sequence>MRLTEQDALERFRDARVARLATVSEDGQPHVVPVTFALNLETPTPTAVFAIDHKPKTTTNLRRLRNIAATERISLLADEYSEDWTHLWWVRLDGTARILSEPPDRTEPVTWLTAKYPQYQENPPQGPVIRITVYTVSGWAYSG</sequence>
<name>A0A7K0CZB9_9NOCA</name>
<comment type="caution">
    <text evidence="3">The sequence shown here is derived from an EMBL/GenBank/DDBJ whole genome shotgun (WGS) entry which is preliminary data.</text>
</comment>
<dbReference type="InterPro" id="IPR012349">
    <property type="entry name" value="Split_barrel_FMN-bd"/>
</dbReference>
<protein>
    <recommendedName>
        <fullName evidence="2">Pyridoxamine 5'-phosphate oxidase N-terminal domain-containing protein</fullName>
    </recommendedName>
</protein>
<dbReference type="AlphaFoldDB" id="A0A7K0CZB9"/>
<accession>A0A7K0CZB9</accession>
<keyword evidence="1" id="KW-0560">Oxidoreductase</keyword>
<dbReference type="GO" id="GO:0016627">
    <property type="term" value="F:oxidoreductase activity, acting on the CH-CH group of donors"/>
    <property type="evidence" value="ECO:0007669"/>
    <property type="project" value="TreeGrafter"/>
</dbReference>
<evidence type="ECO:0000313" key="4">
    <source>
        <dbReference type="Proteomes" id="UP000438448"/>
    </source>
</evidence>
<organism evidence="3 4">
    <name type="scientific">Nocardia macrotermitis</name>
    <dbReference type="NCBI Taxonomy" id="2585198"/>
    <lineage>
        <taxon>Bacteria</taxon>
        <taxon>Bacillati</taxon>
        <taxon>Actinomycetota</taxon>
        <taxon>Actinomycetes</taxon>
        <taxon>Mycobacteriales</taxon>
        <taxon>Nocardiaceae</taxon>
        <taxon>Nocardia</taxon>
    </lineage>
</organism>
<dbReference type="GO" id="GO:0005829">
    <property type="term" value="C:cytosol"/>
    <property type="evidence" value="ECO:0007669"/>
    <property type="project" value="TreeGrafter"/>
</dbReference>
<evidence type="ECO:0000259" key="2">
    <source>
        <dbReference type="Pfam" id="PF01243"/>
    </source>
</evidence>
<dbReference type="GO" id="GO:0070967">
    <property type="term" value="F:coenzyme F420 binding"/>
    <property type="evidence" value="ECO:0007669"/>
    <property type="project" value="TreeGrafter"/>
</dbReference>
<dbReference type="InterPro" id="IPR052019">
    <property type="entry name" value="F420H2_bilvrd_red/Heme_oxyg"/>
</dbReference>
<dbReference type="Gene3D" id="2.30.110.10">
    <property type="entry name" value="Electron Transport, Fmn-binding Protein, Chain A"/>
    <property type="match status" value="1"/>
</dbReference>
<dbReference type="Proteomes" id="UP000438448">
    <property type="component" value="Unassembled WGS sequence"/>
</dbReference>
<dbReference type="InterPro" id="IPR011576">
    <property type="entry name" value="Pyridox_Oxase_N"/>
</dbReference>
<dbReference type="RefSeq" id="WP_319944663.1">
    <property type="nucleotide sequence ID" value="NZ_WEGK01000003.1"/>
</dbReference>
<reference evidence="3 4" key="1">
    <citation type="submission" date="2019-10" db="EMBL/GenBank/DDBJ databases">
        <title>Nocardia macrotermitis sp. nov. and Nocardia aurantia sp. nov., isolated from the gut of fungus growing-termite Macrotermes natalensis.</title>
        <authorList>
            <person name="Benndorf R."/>
            <person name="Schwitalla J."/>
            <person name="Martin K."/>
            <person name="De Beer W."/>
            <person name="Kaster A.-K."/>
            <person name="Vollmers J."/>
            <person name="Poulsen M."/>
            <person name="Beemelmanns C."/>
        </authorList>
    </citation>
    <scope>NUCLEOTIDE SEQUENCE [LARGE SCALE GENOMIC DNA]</scope>
    <source>
        <strain evidence="3 4">RB20</strain>
    </source>
</reference>
<dbReference type="SUPFAM" id="SSF50475">
    <property type="entry name" value="FMN-binding split barrel"/>
    <property type="match status" value="1"/>
</dbReference>
<evidence type="ECO:0000313" key="3">
    <source>
        <dbReference type="EMBL" id="MQY18819.1"/>
    </source>
</evidence>